<dbReference type="EMBL" id="BQNB010009431">
    <property type="protein sequence ID" value="GJS63428.1"/>
    <property type="molecule type" value="Genomic_DNA"/>
</dbReference>
<comment type="caution">
    <text evidence="1">The sequence shown here is derived from an EMBL/GenBank/DDBJ whole genome shotgun (WGS) entry which is preliminary data.</text>
</comment>
<reference evidence="1" key="1">
    <citation type="journal article" date="2022" name="Int. J. Mol. Sci.">
        <title>Draft Genome of Tanacetum Coccineum: Genomic Comparison of Closely Related Tanacetum-Family Plants.</title>
        <authorList>
            <person name="Yamashiro T."/>
            <person name="Shiraishi A."/>
            <person name="Nakayama K."/>
            <person name="Satake H."/>
        </authorList>
    </citation>
    <scope>NUCLEOTIDE SEQUENCE</scope>
</reference>
<sequence>METGIPLHFRIQPTVEERKKQRLWFFHKMETKEISDRFEAPCFVNGLEAYDGEINLGVEENMISNEFAIKLCFEHELKRGNKVVKKDLIVSLRGEIYFVKFIINLEEDDVEPGVLFGRSFLCLTKAIADFRNETIIIYPELDLFLMWKSSRNKRNQLEKYQLIYSDIGPSMSTGTPLTQEEAEREALAISIYERYSIQEEERPVIETMAYSDKYKKILNEICLDKMKFDAMNKEDEE</sequence>
<evidence type="ECO:0000313" key="1">
    <source>
        <dbReference type="EMBL" id="GJS63428.1"/>
    </source>
</evidence>
<accession>A0ABQ4XEN6</accession>
<evidence type="ECO:0000313" key="2">
    <source>
        <dbReference type="Proteomes" id="UP001151760"/>
    </source>
</evidence>
<proteinExistence type="predicted"/>
<organism evidence="1 2">
    <name type="scientific">Tanacetum coccineum</name>
    <dbReference type="NCBI Taxonomy" id="301880"/>
    <lineage>
        <taxon>Eukaryota</taxon>
        <taxon>Viridiplantae</taxon>
        <taxon>Streptophyta</taxon>
        <taxon>Embryophyta</taxon>
        <taxon>Tracheophyta</taxon>
        <taxon>Spermatophyta</taxon>
        <taxon>Magnoliopsida</taxon>
        <taxon>eudicotyledons</taxon>
        <taxon>Gunneridae</taxon>
        <taxon>Pentapetalae</taxon>
        <taxon>asterids</taxon>
        <taxon>campanulids</taxon>
        <taxon>Asterales</taxon>
        <taxon>Asteraceae</taxon>
        <taxon>Asteroideae</taxon>
        <taxon>Anthemideae</taxon>
        <taxon>Anthemidinae</taxon>
        <taxon>Tanacetum</taxon>
    </lineage>
</organism>
<dbReference type="Proteomes" id="UP001151760">
    <property type="component" value="Unassembled WGS sequence"/>
</dbReference>
<gene>
    <name evidence="1" type="ORF">Tco_0677992</name>
</gene>
<protein>
    <submittedName>
        <fullName evidence="1">Uncharacterized protein</fullName>
    </submittedName>
</protein>
<reference evidence="1" key="2">
    <citation type="submission" date="2022-01" db="EMBL/GenBank/DDBJ databases">
        <authorList>
            <person name="Yamashiro T."/>
            <person name="Shiraishi A."/>
            <person name="Satake H."/>
            <person name="Nakayama K."/>
        </authorList>
    </citation>
    <scope>NUCLEOTIDE SEQUENCE</scope>
</reference>
<keyword evidence="2" id="KW-1185">Reference proteome</keyword>
<name>A0ABQ4XEN6_9ASTR</name>